<reference evidence="4" key="1">
    <citation type="submission" date="2018-05" db="EMBL/GenBank/DDBJ databases">
        <authorList>
            <person name="Li X."/>
        </authorList>
    </citation>
    <scope>NUCLEOTIDE SEQUENCE [LARGE SCALE GENOMIC DNA]</scope>
    <source>
        <strain evidence="4">YIM 73061</strain>
    </source>
</reference>
<dbReference type="EC" id="3.6.1.57" evidence="3"/>
<keyword evidence="4" id="KW-1185">Reference proteome</keyword>
<dbReference type="GO" id="GO:0016787">
    <property type="term" value="F:hydrolase activity"/>
    <property type="evidence" value="ECO:0007669"/>
    <property type="project" value="UniProtKB-KW"/>
</dbReference>
<evidence type="ECO:0000313" key="4">
    <source>
        <dbReference type="Proteomes" id="UP000249725"/>
    </source>
</evidence>
<evidence type="ECO:0000313" key="3">
    <source>
        <dbReference type="EMBL" id="RAK51406.1"/>
    </source>
</evidence>
<feature type="binding site" evidence="2">
    <location>
        <position position="151"/>
    </location>
    <ligand>
        <name>substrate</name>
    </ligand>
</feature>
<dbReference type="AlphaFoldDB" id="A0A328AB14"/>
<dbReference type="InterPro" id="IPR020023">
    <property type="entry name" value="PseG"/>
</dbReference>
<protein>
    <submittedName>
        <fullName evidence="3">UDP-2,4-diacetamido-2,4, 6-trideoxy-beta-L-altropyranose hydrolase</fullName>
        <ecNumber evidence="3">3.6.1.57</ecNumber>
    </submittedName>
</protein>
<dbReference type="RefSeq" id="WP_111515941.1">
    <property type="nucleotide sequence ID" value="NZ_QFYR01000004.1"/>
</dbReference>
<gene>
    <name evidence="3" type="primary">pseG</name>
    <name evidence="3" type="ORF">DJ018_15830</name>
</gene>
<dbReference type="NCBIfam" id="TIGR03590">
    <property type="entry name" value="PseG"/>
    <property type="match status" value="1"/>
</dbReference>
<proteinExistence type="predicted"/>
<evidence type="ECO:0000256" key="1">
    <source>
        <dbReference type="PIRSR" id="PIRSR620023-1"/>
    </source>
</evidence>
<dbReference type="Gene3D" id="3.40.50.2000">
    <property type="entry name" value="Glycogen Phosphorylase B"/>
    <property type="match status" value="1"/>
</dbReference>
<dbReference type="SUPFAM" id="SSF53756">
    <property type="entry name" value="UDP-Glycosyltransferase/glycogen phosphorylase"/>
    <property type="match status" value="1"/>
</dbReference>
<keyword evidence="3" id="KW-0378">Hydrolase</keyword>
<comment type="caution">
    <text evidence="3">The sequence shown here is derived from an EMBL/GenBank/DDBJ whole genome shotgun (WGS) entry which is preliminary data.</text>
</comment>
<dbReference type="Proteomes" id="UP000249725">
    <property type="component" value="Unassembled WGS sequence"/>
</dbReference>
<dbReference type="EMBL" id="QFYR01000004">
    <property type="protein sequence ID" value="RAK51406.1"/>
    <property type="molecule type" value="Genomic_DNA"/>
</dbReference>
<name>A0A328AB14_9CAUL</name>
<accession>A0A328AB14</accession>
<feature type="binding site" evidence="2">
    <location>
        <position position="255"/>
    </location>
    <ligand>
        <name>substrate</name>
    </ligand>
</feature>
<organism evidence="3 4">
    <name type="scientific">Phenylobacterium deserti</name>
    <dbReference type="NCBI Taxonomy" id="1914756"/>
    <lineage>
        <taxon>Bacteria</taxon>
        <taxon>Pseudomonadati</taxon>
        <taxon>Pseudomonadota</taxon>
        <taxon>Alphaproteobacteria</taxon>
        <taxon>Caulobacterales</taxon>
        <taxon>Caulobacteraceae</taxon>
        <taxon>Phenylobacterium</taxon>
    </lineage>
</organism>
<dbReference type="OrthoDB" id="9788924at2"/>
<dbReference type="Gene3D" id="3.40.50.11190">
    <property type="match status" value="1"/>
</dbReference>
<evidence type="ECO:0000256" key="2">
    <source>
        <dbReference type="PIRSR" id="PIRSR620023-2"/>
    </source>
</evidence>
<sequence length="349" mass="36552">MSGPRILFVVDAGPRVGGGHVMRSLTLAGALGAEGAACTFMGPPAVSAILDTFAPGATRLEAASTEPVDLVAAIGTEQFDAVVFDHYGLSERDHRAMGQGRPVLVIDDLTDRALGADLVLDPGPARRAEDYAGLVPEDARLLLGPEFAPVRPEFAALRQTALAWRGEPVHRVLISLGLTDLNGITAKVVERLRLRLPGDTGLDVVLGGQAPSLPGLTKIARRDPRLALHVDTPHMARLTAEADIAIGAAGSSVWERCVLGLPSVLLVLADNQKPAAAALAERDAALVVEVGAADFDAQLDRAVTRLLVDDPLRKKLALRGAEICDGRGADRVAGAFLERMAAGRAESPE</sequence>
<feature type="active site" description="Proton acceptor" evidence="1">
    <location>
        <position position="20"/>
    </location>
</feature>